<keyword evidence="3" id="KW-1185">Reference proteome</keyword>
<proteinExistence type="predicted"/>
<dbReference type="RefSeq" id="WP_127199937.1">
    <property type="nucleotide sequence ID" value="NZ_RZNX01000006.1"/>
</dbReference>
<reference evidence="2 3" key="1">
    <citation type="submission" date="2018-12" db="EMBL/GenBank/DDBJ databases">
        <authorList>
            <person name="Sun L."/>
            <person name="Chen Z."/>
        </authorList>
    </citation>
    <scope>NUCLEOTIDE SEQUENCE [LARGE SCALE GENOMIC DNA]</scope>
    <source>
        <strain evidence="2 3">3-5-3</strain>
    </source>
</reference>
<dbReference type="PANTHER" id="PTHR37423:SF2">
    <property type="entry name" value="MEMBRANE-BOUND LYTIC MUREIN TRANSGLYCOSYLASE C"/>
    <property type="match status" value="1"/>
</dbReference>
<dbReference type="Gene3D" id="1.10.530.10">
    <property type="match status" value="1"/>
</dbReference>
<sequence length="187" mass="21978">MKWLRKKRVLLLLFLGFTVLVFFNSGWLTLFYPIHYKDEIRTYAKENQIDPFMVAAIIRVETNYKTDQESHKGALGVMQIMPDTAEWVIDKANFEDVSLESLREDPDKNIQIGSWYLKSLYDQFDGNPIAVIAAYNAGPTKVKSWLKSGKWDGRLETSKDIPFGETRHYVQRVTHYYEQYVSIYKEF</sequence>
<gene>
    <name evidence="2" type="ORF">EJP77_14340</name>
</gene>
<dbReference type="OrthoDB" id="9815002at2"/>
<dbReference type="AlphaFoldDB" id="A0A433X655"/>
<name>A0A433X655_9BACL</name>
<dbReference type="SUPFAM" id="SSF53955">
    <property type="entry name" value="Lysozyme-like"/>
    <property type="match status" value="1"/>
</dbReference>
<evidence type="ECO:0000259" key="1">
    <source>
        <dbReference type="Pfam" id="PF01464"/>
    </source>
</evidence>
<dbReference type="CDD" id="cd16896">
    <property type="entry name" value="LT_Slt70-like"/>
    <property type="match status" value="1"/>
</dbReference>
<dbReference type="PANTHER" id="PTHR37423">
    <property type="entry name" value="SOLUBLE LYTIC MUREIN TRANSGLYCOSYLASE-RELATED"/>
    <property type="match status" value="1"/>
</dbReference>
<comment type="caution">
    <text evidence="2">The sequence shown here is derived from an EMBL/GenBank/DDBJ whole genome shotgun (WGS) entry which is preliminary data.</text>
</comment>
<evidence type="ECO:0000313" key="2">
    <source>
        <dbReference type="EMBL" id="RUT29553.1"/>
    </source>
</evidence>
<protein>
    <submittedName>
        <fullName evidence="2">Lytic transglycosylase domain-containing protein</fullName>
    </submittedName>
</protein>
<dbReference type="InterPro" id="IPR023346">
    <property type="entry name" value="Lysozyme-like_dom_sf"/>
</dbReference>
<dbReference type="EMBL" id="RZNX01000006">
    <property type="protein sequence ID" value="RUT29553.1"/>
    <property type="molecule type" value="Genomic_DNA"/>
</dbReference>
<evidence type="ECO:0000313" key="3">
    <source>
        <dbReference type="Proteomes" id="UP000272464"/>
    </source>
</evidence>
<dbReference type="InterPro" id="IPR008258">
    <property type="entry name" value="Transglycosylase_SLT_dom_1"/>
</dbReference>
<dbReference type="Pfam" id="PF01464">
    <property type="entry name" value="SLT"/>
    <property type="match status" value="1"/>
</dbReference>
<dbReference type="Proteomes" id="UP000272464">
    <property type="component" value="Unassembled WGS sequence"/>
</dbReference>
<accession>A0A433X655</accession>
<organism evidence="2 3">
    <name type="scientific">Paenibacillus zeisoli</name>
    <dbReference type="NCBI Taxonomy" id="2496267"/>
    <lineage>
        <taxon>Bacteria</taxon>
        <taxon>Bacillati</taxon>
        <taxon>Bacillota</taxon>
        <taxon>Bacilli</taxon>
        <taxon>Bacillales</taxon>
        <taxon>Paenibacillaceae</taxon>
        <taxon>Paenibacillus</taxon>
    </lineage>
</organism>
<feature type="domain" description="Transglycosylase SLT" evidence="1">
    <location>
        <begin position="40"/>
        <end position="151"/>
    </location>
</feature>